<dbReference type="PROSITE" id="PS51257">
    <property type="entry name" value="PROKAR_LIPOPROTEIN"/>
    <property type="match status" value="1"/>
</dbReference>
<evidence type="ECO:0000256" key="1">
    <source>
        <dbReference type="ARBA" id="ARBA00000971"/>
    </source>
</evidence>
<dbReference type="SUPFAM" id="SSF50891">
    <property type="entry name" value="Cyclophilin-like"/>
    <property type="match status" value="1"/>
</dbReference>
<evidence type="ECO:0000256" key="6">
    <source>
        <dbReference type="PROSITE-ProRule" id="PRU00277"/>
    </source>
</evidence>
<dbReference type="InterPro" id="IPR029000">
    <property type="entry name" value="Cyclophilin-like_dom_sf"/>
</dbReference>
<dbReference type="PROSITE" id="PS00170">
    <property type="entry name" value="CSA_PPIASE_1"/>
    <property type="match status" value="1"/>
</dbReference>
<dbReference type="Gene3D" id="2.40.100.10">
    <property type="entry name" value="Cyclophilin-like"/>
    <property type="match status" value="1"/>
</dbReference>
<keyword evidence="4 6" id="KW-0697">Rotamase</keyword>
<proteinExistence type="inferred from homology"/>
<feature type="domain" description="PPIase cyclophilin-type" evidence="9">
    <location>
        <begin position="42"/>
        <end position="194"/>
    </location>
</feature>
<dbReference type="Pfam" id="PF00160">
    <property type="entry name" value="Pro_isomerase"/>
    <property type="match status" value="1"/>
</dbReference>
<dbReference type="Pfam" id="PF00254">
    <property type="entry name" value="FKBP_C"/>
    <property type="match status" value="1"/>
</dbReference>
<evidence type="ECO:0000256" key="3">
    <source>
        <dbReference type="ARBA" id="ARBA00013194"/>
    </source>
</evidence>
<evidence type="ECO:0000256" key="7">
    <source>
        <dbReference type="SAM" id="Coils"/>
    </source>
</evidence>
<dbReference type="Gene3D" id="3.10.50.40">
    <property type="match status" value="1"/>
</dbReference>
<dbReference type="GO" id="GO:0016853">
    <property type="term" value="F:isomerase activity"/>
    <property type="evidence" value="ECO:0007669"/>
    <property type="project" value="UniProtKB-KW"/>
</dbReference>
<dbReference type="InterPro" id="IPR046357">
    <property type="entry name" value="PPIase_dom_sf"/>
</dbReference>
<dbReference type="InterPro" id="IPR001179">
    <property type="entry name" value="PPIase_FKBP_dom"/>
</dbReference>
<comment type="caution">
    <text evidence="10">The sequence shown here is derived from an EMBL/GenBank/DDBJ whole genome shotgun (WGS) entry which is preliminary data.</text>
</comment>
<evidence type="ECO:0000256" key="4">
    <source>
        <dbReference type="ARBA" id="ARBA00023110"/>
    </source>
</evidence>
<keyword evidence="7" id="KW-0175">Coiled coil</keyword>
<evidence type="ECO:0000256" key="2">
    <source>
        <dbReference type="ARBA" id="ARBA00007365"/>
    </source>
</evidence>
<dbReference type="PROSITE" id="PS50059">
    <property type="entry name" value="FKBP_PPIASE"/>
    <property type="match status" value="1"/>
</dbReference>
<sequence length="375" mass="41237">MTLLKNAIKISLITFSIFLASCKAQYPDLEDGLYAEFITTEGVMVAKLEHEKAPVTVANFVSLAEGTNTMVDSIYKGKKFYNGLIFHRVIDQFMIQGGDPTGTGSGSPGYKFMDEFHPDLKHDKPGILSMANSGRNTNGSQFFITEVPKPHLDNGYNIFGELVIGLEIQDSISNVKTAAGDRPIEDVIIKELNIIRKGKVAKSFDAPNIFNNHFAEAERKEKERKAKKEAILKATKEKFDEQQAKATTLSSGLQFFVTEKGTGEKLTENATVLTHYAVYFESGKLLQTSKLEIAEALDAVNEKRKAANGYQPITADIGPNASMIPGFKEGLRQLSVGDKATLFIPYHLAYGEAGTRGIPGKSNIIFEVEVLELLK</sequence>
<dbReference type="CDD" id="cd00317">
    <property type="entry name" value="cyclophilin"/>
    <property type="match status" value="1"/>
</dbReference>
<organism evidence="10 11">
    <name type="scientific">Flavivirga algicola</name>
    <dbReference type="NCBI Taxonomy" id="2729136"/>
    <lineage>
        <taxon>Bacteria</taxon>
        <taxon>Pseudomonadati</taxon>
        <taxon>Bacteroidota</taxon>
        <taxon>Flavobacteriia</taxon>
        <taxon>Flavobacteriales</taxon>
        <taxon>Flavobacteriaceae</taxon>
        <taxon>Flavivirga</taxon>
    </lineage>
</organism>
<dbReference type="InterPro" id="IPR044666">
    <property type="entry name" value="Cyclophilin_A-like"/>
</dbReference>
<dbReference type="RefSeq" id="WP_169674670.1">
    <property type="nucleotide sequence ID" value="NZ_JABBHF010000007.1"/>
</dbReference>
<accession>A0ABX1RYE1</accession>
<gene>
    <name evidence="10" type="ORF">HHX25_13820</name>
</gene>
<dbReference type="PRINTS" id="PR00153">
    <property type="entry name" value="CSAPPISMRASE"/>
</dbReference>
<keyword evidence="11" id="KW-1185">Reference proteome</keyword>
<comment type="similarity">
    <text evidence="2">Belongs to the cyclophilin-type PPIase family.</text>
</comment>
<evidence type="ECO:0000259" key="8">
    <source>
        <dbReference type="PROSITE" id="PS50059"/>
    </source>
</evidence>
<evidence type="ECO:0000313" key="11">
    <source>
        <dbReference type="Proteomes" id="UP000746690"/>
    </source>
</evidence>
<dbReference type="PANTHER" id="PTHR45625">
    <property type="entry name" value="PEPTIDYL-PROLYL CIS-TRANS ISOMERASE-RELATED"/>
    <property type="match status" value="1"/>
</dbReference>
<keyword evidence="5 6" id="KW-0413">Isomerase</keyword>
<feature type="coiled-coil region" evidence="7">
    <location>
        <begin position="217"/>
        <end position="245"/>
    </location>
</feature>
<dbReference type="PANTHER" id="PTHR45625:SF4">
    <property type="entry name" value="PEPTIDYLPROLYL ISOMERASE DOMAIN AND WD REPEAT-CONTAINING PROTEIN 1"/>
    <property type="match status" value="1"/>
</dbReference>
<dbReference type="InterPro" id="IPR002130">
    <property type="entry name" value="Cyclophilin-type_PPIase_dom"/>
</dbReference>
<evidence type="ECO:0000256" key="5">
    <source>
        <dbReference type="ARBA" id="ARBA00023235"/>
    </source>
</evidence>
<dbReference type="SUPFAM" id="SSF54534">
    <property type="entry name" value="FKBP-like"/>
    <property type="match status" value="1"/>
</dbReference>
<reference evidence="10 11" key="1">
    <citation type="submission" date="2020-04" db="EMBL/GenBank/DDBJ databases">
        <title>A Flavivirga sp. nov.</title>
        <authorList>
            <person name="Sun X."/>
        </authorList>
    </citation>
    <scope>NUCLEOTIDE SEQUENCE [LARGE SCALE GENOMIC DNA]</scope>
    <source>
        <strain evidence="10 11">Y03</strain>
    </source>
</reference>
<evidence type="ECO:0000259" key="9">
    <source>
        <dbReference type="PROSITE" id="PS50072"/>
    </source>
</evidence>
<dbReference type="PROSITE" id="PS50072">
    <property type="entry name" value="CSA_PPIASE_2"/>
    <property type="match status" value="1"/>
</dbReference>
<dbReference type="Proteomes" id="UP000746690">
    <property type="component" value="Unassembled WGS sequence"/>
</dbReference>
<dbReference type="EMBL" id="JABBHF010000007">
    <property type="protein sequence ID" value="NMH88586.1"/>
    <property type="molecule type" value="Genomic_DNA"/>
</dbReference>
<dbReference type="EC" id="5.2.1.8" evidence="3 6"/>
<evidence type="ECO:0000313" key="10">
    <source>
        <dbReference type="EMBL" id="NMH88586.1"/>
    </source>
</evidence>
<protein>
    <recommendedName>
        <fullName evidence="3 6">peptidylprolyl isomerase</fullName>
        <ecNumber evidence="3 6">5.2.1.8</ecNumber>
    </recommendedName>
</protein>
<dbReference type="InterPro" id="IPR020892">
    <property type="entry name" value="Cyclophilin-type_PPIase_CS"/>
</dbReference>
<name>A0ABX1RYE1_9FLAO</name>
<feature type="domain" description="PPIase FKBP-type" evidence="8">
    <location>
        <begin position="269"/>
        <end position="374"/>
    </location>
</feature>
<comment type="catalytic activity">
    <reaction evidence="1 6">
        <text>[protein]-peptidylproline (omega=180) = [protein]-peptidylproline (omega=0)</text>
        <dbReference type="Rhea" id="RHEA:16237"/>
        <dbReference type="Rhea" id="RHEA-COMP:10747"/>
        <dbReference type="Rhea" id="RHEA-COMP:10748"/>
        <dbReference type="ChEBI" id="CHEBI:83833"/>
        <dbReference type="ChEBI" id="CHEBI:83834"/>
        <dbReference type="EC" id="5.2.1.8"/>
    </reaction>
</comment>